<sequence length="665" mass="73406">MTRRGRSSLGANFQNPDYSHTPDKGLSTSTKTPVLRRKTSSPFPSLSTTKSRKKTTGDSLPSGPRQSTLTQIDFVTRTQGSESDDGGLDYIQEDQKLTKNGGNSKEVITIEDSSQNDPDYQPLPPPRTRQVRNVHFEQADVDDDLDDPTPKRRRVSTPSEKRAKKKNTPPTGNGKNRSMKKGKDGKKEKTLTQIGYVRRYLPVESDDLDLDYTSYTPYDRDTKKEHNGTPKEIMKVEQKGSEIEGAMKPFGKALVTASMSTATATSSPVTPRKSRKFEIPSSQSPDSPGFAMIAASQRQCAGGSPLKNVSPDLLCQRSEEGSRFQRVLKEESLTPTRPPLLVGESTISDSSMLSNSPIANTHAVKDAKIQANDPKGSHQRDLAIHENIPAEEKNQERVSHRAFEKTVVYETDAESEYEDLDGEMTSTAGSSPKQTVNSQQRRLSDNEQDSSAEDDLPLPLMHSELDLDETVLPPSEATLSSDASVYYRRLQPATQYPLEPIPMMNTQQLAELFPRERGGPSTSLNDFTLVAMANPSTTLHPQVGSPAQSQLISQPETQSQDMQNLDAEVVPESSPLRHEIRHPAPSGSSQAYRQSVIQVESSQPADRLKRRETAQGRPYRPLFSKSQLLSSSVMESIPMPQFILGSQDSVGEPYSMDDKEGPSEN</sequence>
<gene>
    <name evidence="2" type="ORF">ASPZODRAFT_139504</name>
</gene>
<feature type="region of interest" description="Disordered" evidence="1">
    <location>
        <begin position="644"/>
        <end position="665"/>
    </location>
</feature>
<accession>A0A1L9SST0</accession>
<feature type="compositionally biased region" description="Polar residues" evidence="1">
    <location>
        <begin position="537"/>
        <end position="563"/>
    </location>
</feature>
<feature type="region of interest" description="Disordered" evidence="1">
    <location>
        <begin position="326"/>
        <end position="354"/>
    </location>
</feature>
<dbReference type="VEuPathDB" id="FungiDB:ASPZODRAFT_139504"/>
<name>A0A1L9SST0_9EURO</name>
<feature type="compositionally biased region" description="Polar residues" evidence="1">
    <location>
        <begin position="586"/>
        <end position="604"/>
    </location>
</feature>
<evidence type="ECO:0000313" key="2">
    <source>
        <dbReference type="EMBL" id="OJJ50186.1"/>
    </source>
</evidence>
<feature type="compositionally biased region" description="Acidic residues" evidence="1">
    <location>
        <begin position="411"/>
        <end position="422"/>
    </location>
</feature>
<feature type="compositionally biased region" description="Polar residues" evidence="1">
    <location>
        <begin position="424"/>
        <end position="441"/>
    </location>
</feature>
<dbReference type="Proteomes" id="UP000184188">
    <property type="component" value="Unassembled WGS sequence"/>
</dbReference>
<feature type="compositionally biased region" description="Basic and acidic residues" evidence="1">
    <location>
        <begin position="181"/>
        <end position="190"/>
    </location>
</feature>
<evidence type="ECO:0000313" key="3">
    <source>
        <dbReference type="Proteomes" id="UP000184188"/>
    </source>
</evidence>
<organism evidence="2 3">
    <name type="scientific">Penicilliopsis zonata CBS 506.65</name>
    <dbReference type="NCBI Taxonomy" id="1073090"/>
    <lineage>
        <taxon>Eukaryota</taxon>
        <taxon>Fungi</taxon>
        <taxon>Dikarya</taxon>
        <taxon>Ascomycota</taxon>
        <taxon>Pezizomycotina</taxon>
        <taxon>Eurotiomycetes</taxon>
        <taxon>Eurotiomycetidae</taxon>
        <taxon>Eurotiales</taxon>
        <taxon>Aspergillaceae</taxon>
        <taxon>Penicilliopsis</taxon>
    </lineage>
</organism>
<dbReference type="GeneID" id="34611026"/>
<dbReference type="AlphaFoldDB" id="A0A1L9SST0"/>
<feature type="region of interest" description="Disordered" evidence="1">
    <location>
        <begin position="409"/>
        <end position="461"/>
    </location>
</feature>
<feature type="compositionally biased region" description="Polar residues" evidence="1">
    <location>
        <begin position="9"/>
        <end position="18"/>
    </location>
</feature>
<feature type="compositionally biased region" description="Polar residues" evidence="1">
    <location>
        <begin position="64"/>
        <end position="81"/>
    </location>
</feature>
<proteinExistence type="predicted"/>
<feature type="compositionally biased region" description="Basic and acidic residues" evidence="1">
    <location>
        <begin position="656"/>
        <end position="665"/>
    </location>
</feature>
<feature type="region of interest" description="Disordered" evidence="1">
    <location>
        <begin position="537"/>
        <end position="623"/>
    </location>
</feature>
<feature type="compositionally biased region" description="Acidic residues" evidence="1">
    <location>
        <begin position="446"/>
        <end position="456"/>
    </location>
</feature>
<protein>
    <submittedName>
        <fullName evidence="2">Uncharacterized protein</fullName>
    </submittedName>
</protein>
<feature type="region of interest" description="Disordered" evidence="1">
    <location>
        <begin position="1"/>
        <end position="191"/>
    </location>
</feature>
<feature type="compositionally biased region" description="Polar residues" evidence="1">
    <location>
        <begin position="345"/>
        <end position="354"/>
    </location>
</feature>
<reference evidence="3" key="1">
    <citation type="journal article" date="2017" name="Genome Biol.">
        <title>Comparative genomics reveals high biological diversity and specific adaptations in the industrially and medically important fungal genus Aspergillus.</title>
        <authorList>
            <person name="de Vries R.P."/>
            <person name="Riley R."/>
            <person name="Wiebenga A."/>
            <person name="Aguilar-Osorio G."/>
            <person name="Amillis S."/>
            <person name="Uchima C.A."/>
            <person name="Anderluh G."/>
            <person name="Asadollahi M."/>
            <person name="Askin M."/>
            <person name="Barry K."/>
            <person name="Battaglia E."/>
            <person name="Bayram O."/>
            <person name="Benocci T."/>
            <person name="Braus-Stromeyer S.A."/>
            <person name="Caldana C."/>
            <person name="Canovas D."/>
            <person name="Cerqueira G.C."/>
            <person name="Chen F."/>
            <person name="Chen W."/>
            <person name="Choi C."/>
            <person name="Clum A."/>
            <person name="Dos Santos R.A."/>
            <person name="Damasio A.R."/>
            <person name="Diallinas G."/>
            <person name="Emri T."/>
            <person name="Fekete E."/>
            <person name="Flipphi M."/>
            <person name="Freyberg S."/>
            <person name="Gallo A."/>
            <person name="Gournas C."/>
            <person name="Habgood R."/>
            <person name="Hainaut M."/>
            <person name="Harispe M.L."/>
            <person name="Henrissat B."/>
            <person name="Hilden K.S."/>
            <person name="Hope R."/>
            <person name="Hossain A."/>
            <person name="Karabika E."/>
            <person name="Karaffa L."/>
            <person name="Karanyi Z."/>
            <person name="Krasevec N."/>
            <person name="Kuo A."/>
            <person name="Kusch H."/>
            <person name="LaButti K."/>
            <person name="Lagendijk E.L."/>
            <person name="Lapidus A."/>
            <person name="Levasseur A."/>
            <person name="Lindquist E."/>
            <person name="Lipzen A."/>
            <person name="Logrieco A.F."/>
            <person name="MacCabe A."/>
            <person name="Maekelae M.R."/>
            <person name="Malavazi I."/>
            <person name="Melin P."/>
            <person name="Meyer V."/>
            <person name="Mielnichuk N."/>
            <person name="Miskei M."/>
            <person name="Molnar A.P."/>
            <person name="Mule G."/>
            <person name="Ngan C.Y."/>
            <person name="Orejas M."/>
            <person name="Orosz E."/>
            <person name="Ouedraogo J.P."/>
            <person name="Overkamp K.M."/>
            <person name="Park H.-S."/>
            <person name="Perrone G."/>
            <person name="Piumi F."/>
            <person name="Punt P.J."/>
            <person name="Ram A.F."/>
            <person name="Ramon A."/>
            <person name="Rauscher S."/>
            <person name="Record E."/>
            <person name="Riano-Pachon D.M."/>
            <person name="Robert V."/>
            <person name="Roehrig J."/>
            <person name="Ruller R."/>
            <person name="Salamov A."/>
            <person name="Salih N.S."/>
            <person name="Samson R.A."/>
            <person name="Sandor E."/>
            <person name="Sanguinetti M."/>
            <person name="Schuetze T."/>
            <person name="Sepcic K."/>
            <person name="Shelest E."/>
            <person name="Sherlock G."/>
            <person name="Sophianopoulou V."/>
            <person name="Squina F.M."/>
            <person name="Sun H."/>
            <person name="Susca A."/>
            <person name="Todd R.B."/>
            <person name="Tsang A."/>
            <person name="Unkles S.E."/>
            <person name="van de Wiele N."/>
            <person name="van Rossen-Uffink D."/>
            <person name="Oliveira J.V."/>
            <person name="Vesth T.C."/>
            <person name="Visser J."/>
            <person name="Yu J.-H."/>
            <person name="Zhou M."/>
            <person name="Andersen M.R."/>
            <person name="Archer D.B."/>
            <person name="Baker S.E."/>
            <person name="Benoit I."/>
            <person name="Brakhage A.A."/>
            <person name="Braus G.H."/>
            <person name="Fischer R."/>
            <person name="Frisvad J.C."/>
            <person name="Goldman G.H."/>
            <person name="Houbraken J."/>
            <person name="Oakley B."/>
            <person name="Pocsi I."/>
            <person name="Scazzocchio C."/>
            <person name="Seiboth B."/>
            <person name="vanKuyk P.A."/>
            <person name="Wortman J."/>
            <person name="Dyer P.S."/>
            <person name="Grigoriev I.V."/>
        </authorList>
    </citation>
    <scope>NUCLEOTIDE SEQUENCE [LARGE SCALE GENOMIC DNA]</scope>
    <source>
        <strain evidence="3">CBS 506.65</strain>
    </source>
</reference>
<feature type="region of interest" description="Disordered" evidence="1">
    <location>
        <begin position="209"/>
        <end position="233"/>
    </location>
</feature>
<feature type="compositionally biased region" description="Basic and acidic residues" evidence="1">
    <location>
        <begin position="218"/>
        <end position="233"/>
    </location>
</feature>
<dbReference type="RefSeq" id="XP_022584696.1">
    <property type="nucleotide sequence ID" value="XM_022724561.1"/>
</dbReference>
<dbReference type="EMBL" id="KV878337">
    <property type="protein sequence ID" value="OJJ50186.1"/>
    <property type="molecule type" value="Genomic_DNA"/>
</dbReference>
<feature type="region of interest" description="Disordered" evidence="1">
    <location>
        <begin position="261"/>
        <end position="290"/>
    </location>
</feature>
<keyword evidence="3" id="KW-1185">Reference proteome</keyword>
<dbReference type="OrthoDB" id="73788at2759"/>
<evidence type="ECO:0000256" key="1">
    <source>
        <dbReference type="SAM" id="MobiDB-lite"/>
    </source>
</evidence>